<feature type="compositionally biased region" description="Basic and acidic residues" evidence="11">
    <location>
        <begin position="187"/>
        <end position="201"/>
    </location>
</feature>
<evidence type="ECO:0000313" key="14">
    <source>
        <dbReference type="Proteomes" id="UP000298416"/>
    </source>
</evidence>
<dbReference type="InterPro" id="IPR000047">
    <property type="entry name" value="HTH_motif"/>
</dbReference>
<dbReference type="GO" id="GO:0000976">
    <property type="term" value="F:transcription cis-regulatory region binding"/>
    <property type="evidence" value="ECO:0007669"/>
    <property type="project" value="UniProtKB-ARBA"/>
</dbReference>
<organism evidence="13">
    <name type="scientific">Salvia splendens</name>
    <name type="common">Scarlet sage</name>
    <dbReference type="NCBI Taxonomy" id="180675"/>
    <lineage>
        <taxon>Eukaryota</taxon>
        <taxon>Viridiplantae</taxon>
        <taxon>Streptophyta</taxon>
        <taxon>Embryophyta</taxon>
        <taxon>Tracheophyta</taxon>
        <taxon>Spermatophyta</taxon>
        <taxon>Magnoliopsida</taxon>
        <taxon>eudicotyledons</taxon>
        <taxon>Gunneridae</taxon>
        <taxon>Pentapetalae</taxon>
        <taxon>asterids</taxon>
        <taxon>lamiids</taxon>
        <taxon>Lamiales</taxon>
        <taxon>Lamiaceae</taxon>
        <taxon>Nepetoideae</taxon>
        <taxon>Mentheae</taxon>
        <taxon>Salviinae</taxon>
        <taxon>Salvia</taxon>
        <taxon>Salvia subgen. Calosphace</taxon>
        <taxon>core Calosphace</taxon>
    </lineage>
</organism>
<dbReference type="CDD" id="cd00086">
    <property type="entry name" value="homeodomain"/>
    <property type="match status" value="1"/>
</dbReference>
<dbReference type="Gene3D" id="1.10.10.60">
    <property type="entry name" value="Homeodomain-like"/>
    <property type="match status" value="1"/>
</dbReference>
<feature type="compositionally biased region" description="Basic and acidic residues" evidence="11">
    <location>
        <begin position="208"/>
        <end position="234"/>
    </location>
</feature>
<dbReference type="Proteomes" id="UP000298416">
    <property type="component" value="Unassembled WGS sequence"/>
</dbReference>
<evidence type="ECO:0000256" key="5">
    <source>
        <dbReference type="ARBA" id="ARBA00023163"/>
    </source>
</evidence>
<evidence type="ECO:0000256" key="8">
    <source>
        <dbReference type="PROSITE-ProRule" id="PRU00108"/>
    </source>
</evidence>
<reference evidence="13" key="1">
    <citation type="submission" date="2018-01" db="EMBL/GenBank/DDBJ databases">
        <authorList>
            <person name="Mao J.F."/>
        </authorList>
    </citation>
    <scope>NUCLEOTIDE SEQUENCE</scope>
    <source>
        <strain evidence="13">Huo1</strain>
        <tissue evidence="13">Leaf</tissue>
    </source>
</reference>
<dbReference type="InterPro" id="IPR045224">
    <property type="entry name" value="HDZip_class_I_plant"/>
</dbReference>
<dbReference type="PANTHER" id="PTHR24326">
    <property type="entry name" value="HOMEOBOX-LEUCINE ZIPPER PROTEIN"/>
    <property type="match status" value="1"/>
</dbReference>
<evidence type="ECO:0000256" key="9">
    <source>
        <dbReference type="RuleBase" id="RU000682"/>
    </source>
</evidence>
<dbReference type="PROSITE" id="PS00027">
    <property type="entry name" value="HOMEOBOX_1"/>
    <property type="match status" value="1"/>
</dbReference>
<keyword evidence="6 8" id="KW-0539">Nucleus</keyword>
<keyword evidence="2 10" id="KW-0805">Transcription regulation</keyword>
<feature type="region of interest" description="Disordered" evidence="11">
    <location>
        <begin position="187"/>
        <end position="235"/>
    </location>
</feature>
<evidence type="ECO:0000256" key="7">
    <source>
        <dbReference type="ARBA" id="ARBA00025748"/>
    </source>
</evidence>
<dbReference type="InterPro" id="IPR001356">
    <property type="entry name" value="HD"/>
</dbReference>
<keyword evidence="14" id="KW-1185">Reference proteome</keyword>
<gene>
    <name evidence="13" type="ORF">SASPL_138590</name>
</gene>
<dbReference type="GO" id="GO:0005634">
    <property type="term" value="C:nucleus"/>
    <property type="evidence" value="ECO:0007669"/>
    <property type="project" value="UniProtKB-SubCell"/>
</dbReference>
<proteinExistence type="inferred from homology"/>
<dbReference type="PANTHER" id="PTHR24326:SF606">
    <property type="entry name" value="HOMEOBOX-LEUCINE ZIPPER PROTEIN ATHB-54"/>
    <property type="match status" value="1"/>
</dbReference>
<evidence type="ECO:0000313" key="13">
    <source>
        <dbReference type="EMBL" id="KAG6401726.1"/>
    </source>
</evidence>
<accession>A0A8X8ZEA8</accession>
<dbReference type="SMART" id="SM00389">
    <property type="entry name" value="HOX"/>
    <property type="match status" value="1"/>
</dbReference>
<feature type="DNA-binding region" description="Homeobox" evidence="8">
    <location>
        <begin position="83"/>
        <end position="142"/>
    </location>
</feature>
<evidence type="ECO:0000256" key="1">
    <source>
        <dbReference type="ARBA" id="ARBA00004123"/>
    </source>
</evidence>
<comment type="similarity">
    <text evidence="7 10">Belongs to the HD-ZIP homeobox family. Class I subfamily.</text>
</comment>
<comment type="function">
    <text evidence="10">Transcription factor.</text>
</comment>
<dbReference type="FunFam" id="1.10.10.60:FF:000144">
    <property type="entry name" value="homeobox-leucine zipper protein ATHB-6-like"/>
    <property type="match status" value="1"/>
</dbReference>
<dbReference type="GO" id="GO:0045893">
    <property type="term" value="P:positive regulation of DNA-templated transcription"/>
    <property type="evidence" value="ECO:0007669"/>
    <property type="project" value="TreeGrafter"/>
</dbReference>
<dbReference type="InterPro" id="IPR017970">
    <property type="entry name" value="Homeobox_CS"/>
</dbReference>
<comment type="caution">
    <text evidence="13">The sequence shown here is derived from an EMBL/GenBank/DDBJ whole genome shotgun (WGS) entry which is preliminary data.</text>
</comment>
<protein>
    <recommendedName>
        <fullName evidence="10">Homeobox-leucine zipper protein</fullName>
    </recommendedName>
    <alternativeName>
        <fullName evidence="10">HD-ZIP protein</fullName>
    </alternativeName>
    <alternativeName>
        <fullName evidence="10">Homeodomain transcription factor</fullName>
    </alternativeName>
</protein>
<evidence type="ECO:0000256" key="3">
    <source>
        <dbReference type="ARBA" id="ARBA00023125"/>
    </source>
</evidence>
<keyword evidence="4 8" id="KW-0371">Homeobox</keyword>
<evidence type="ECO:0000256" key="2">
    <source>
        <dbReference type="ARBA" id="ARBA00023015"/>
    </source>
</evidence>
<reference evidence="13" key="2">
    <citation type="submission" date="2020-08" db="EMBL/GenBank/DDBJ databases">
        <title>Plant Genome Project.</title>
        <authorList>
            <person name="Zhang R.-G."/>
        </authorList>
    </citation>
    <scope>NUCLEOTIDE SEQUENCE</scope>
    <source>
        <strain evidence="13">Huo1</strain>
        <tissue evidence="13">Leaf</tissue>
    </source>
</reference>
<evidence type="ECO:0000256" key="11">
    <source>
        <dbReference type="SAM" id="MobiDB-lite"/>
    </source>
</evidence>
<dbReference type="Pfam" id="PF00046">
    <property type="entry name" value="Homeodomain"/>
    <property type="match status" value="1"/>
</dbReference>
<evidence type="ECO:0000259" key="12">
    <source>
        <dbReference type="PROSITE" id="PS50071"/>
    </source>
</evidence>
<keyword evidence="3 8" id="KW-0238">DNA-binding</keyword>
<dbReference type="EMBL" id="PNBA02000014">
    <property type="protein sequence ID" value="KAG6401726.1"/>
    <property type="molecule type" value="Genomic_DNA"/>
</dbReference>
<dbReference type="AlphaFoldDB" id="A0A8X8ZEA8"/>
<dbReference type="GO" id="GO:0000981">
    <property type="term" value="F:DNA-binding transcription factor activity, RNA polymerase II-specific"/>
    <property type="evidence" value="ECO:0007669"/>
    <property type="project" value="UniProtKB-UniRule"/>
</dbReference>
<dbReference type="SUPFAM" id="SSF46689">
    <property type="entry name" value="Homeodomain-like"/>
    <property type="match status" value="1"/>
</dbReference>
<comment type="subcellular location">
    <subcellularLocation>
        <location evidence="1 8 9">Nucleus</location>
    </subcellularLocation>
</comment>
<evidence type="ECO:0000256" key="4">
    <source>
        <dbReference type="ARBA" id="ARBA00023155"/>
    </source>
</evidence>
<dbReference type="PROSITE" id="PS50071">
    <property type="entry name" value="HOMEOBOX_2"/>
    <property type="match status" value="1"/>
</dbReference>
<dbReference type="InterPro" id="IPR009057">
    <property type="entry name" value="Homeodomain-like_sf"/>
</dbReference>
<dbReference type="Pfam" id="PF02183">
    <property type="entry name" value="HALZ"/>
    <property type="match status" value="1"/>
</dbReference>
<evidence type="ECO:0000256" key="6">
    <source>
        <dbReference type="ARBA" id="ARBA00023242"/>
    </source>
</evidence>
<name>A0A8X8ZEA8_SALSN</name>
<sequence>MGGRDLSVGGGAPLDLSEKMKYCGHARPLDSVFESAPSNSFLGPGAMVSFGAVGRDTGSGNSFYKSFEMQENRDEYLDDYFSQPEKKRRLSVDQVQFLERSFEVENKLEPERKLQLANELGLQPRQIAVWFQNRRARCKTKHLETEYEALHSSYKSLKMDYDYLLKENEKLKAEVLHLTHDAIAQDVEHVSSGESECKELSEAMPTPAKEEHKVFKNDEQSSTKSDETNEESPRLRHHSLFVESGESSHDFDHSKSVLSLHEEDCLNEELLQRAYVFPKTKDAYCHPHATSCGYGFSVEDHAFNFWSY</sequence>
<evidence type="ECO:0000256" key="10">
    <source>
        <dbReference type="RuleBase" id="RU369038"/>
    </source>
</evidence>
<dbReference type="PRINTS" id="PR00031">
    <property type="entry name" value="HTHREPRESSR"/>
</dbReference>
<dbReference type="OrthoDB" id="6159439at2759"/>
<feature type="domain" description="Homeobox" evidence="12">
    <location>
        <begin position="81"/>
        <end position="141"/>
    </location>
</feature>
<keyword evidence="5 10" id="KW-0804">Transcription</keyword>
<dbReference type="InterPro" id="IPR003106">
    <property type="entry name" value="Leu_zip_homeo"/>
</dbReference>